<dbReference type="Proteomes" id="UP001479436">
    <property type="component" value="Unassembled WGS sequence"/>
</dbReference>
<keyword evidence="3" id="KW-1185">Reference proteome</keyword>
<dbReference type="NCBIfam" id="TIGR03804">
    <property type="entry name" value="para_beta_helix"/>
    <property type="match status" value="1"/>
</dbReference>
<dbReference type="Gene3D" id="2.160.20.10">
    <property type="entry name" value="Single-stranded right-handed beta-helix, Pectin lyase-like"/>
    <property type="match status" value="1"/>
</dbReference>
<proteinExistence type="predicted"/>
<dbReference type="InterPro" id="IPR011050">
    <property type="entry name" value="Pectin_lyase_fold/virulence"/>
</dbReference>
<keyword evidence="1" id="KW-0732">Signal</keyword>
<name>A0ABR2WLF3_9FUNG</name>
<protein>
    <submittedName>
        <fullName evidence="2">Uncharacterized protein</fullName>
    </submittedName>
</protein>
<dbReference type="SMART" id="SM00710">
    <property type="entry name" value="PbH1"/>
    <property type="match status" value="3"/>
</dbReference>
<reference evidence="2 3" key="1">
    <citation type="submission" date="2023-04" db="EMBL/GenBank/DDBJ databases">
        <title>Genome of Basidiobolus ranarum AG-B5.</title>
        <authorList>
            <person name="Stajich J.E."/>
            <person name="Carter-House D."/>
            <person name="Gryganskyi A."/>
        </authorList>
    </citation>
    <scope>NUCLEOTIDE SEQUENCE [LARGE SCALE GENOMIC DNA]</scope>
    <source>
        <strain evidence="2 3">AG-B5</strain>
    </source>
</reference>
<dbReference type="SUPFAM" id="SSF51126">
    <property type="entry name" value="Pectin lyase-like"/>
    <property type="match status" value="1"/>
</dbReference>
<feature type="signal peptide" evidence="1">
    <location>
        <begin position="1"/>
        <end position="22"/>
    </location>
</feature>
<dbReference type="InterPro" id="IPR022441">
    <property type="entry name" value="Para_beta_helix_rpt-2"/>
</dbReference>
<accession>A0ABR2WLF3</accession>
<sequence length="480" mass="51671">MVCLSNLLAGGILASLFTTVSAVRPKRDILDDPLPPCVQTLQISDANDLNTKLEKAVPGSCFILNDGDYSSFVGVRKVKGTKDAPIVIRAKNTGKAVLTKIFSFRDNAYVVLDGFTFNGPSQRVDIVDCQSCRITRSTFKIEDPADGGNYDWVVVKSTSDSVRIDRCEFGPKKAQGSPILVTCDPSSKIIPIATNLQVDRSYFHDLVATSPNGGEAIALGNTHADFPDGPISGANVQYNLFESCDGDPEIISVKSSKATVRYNTIRNSAGGIVLRNTDNSKVYGNIIDGNNKKGSTGIRLHGNGHSIYNNLVYNIAGNALMLSGRRDATHRPAIKSQSVHNTFFAPIEMSWDKNPTDSSLFPSENTIANNVVGGANIILKMTKQLKTTYSGNLILKSAKDVPADGFVAVADFKLNSNYLLTSTSPSVNSTAVTNIFEVSDDIQGQLRDDGKPDIGADELSSTRIRRNPLTVKDVGPSFPL</sequence>
<dbReference type="InterPro" id="IPR012334">
    <property type="entry name" value="Pectin_lyas_fold"/>
</dbReference>
<gene>
    <name evidence="2" type="ORF">K7432_011988</name>
</gene>
<feature type="chain" id="PRO_5047364462" evidence="1">
    <location>
        <begin position="23"/>
        <end position="480"/>
    </location>
</feature>
<evidence type="ECO:0000313" key="3">
    <source>
        <dbReference type="Proteomes" id="UP001479436"/>
    </source>
</evidence>
<dbReference type="InterPro" id="IPR006626">
    <property type="entry name" value="PbH1"/>
</dbReference>
<evidence type="ECO:0000313" key="2">
    <source>
        <dbReference type="EMBL" id="KAK9762350.1"/>
    </source>
</evidence>
<dbReference type="Pfam" id="PF14592">
    <property type="entry name" value="Chondroitinas_B"/>
    <property type="match status" value="1"/>
</dbReference>
<dbReference type="EMBL" id="JASJQH010000990">
    <property type="protein sequence ID" value="KAK9762350.1"/>
    <property type="molecule type" value="Genomic_DNA"/>
</dbReference>
<dbReference type="CDD" id="cd14251">
    <property type="entry name" value="PL-6"/>
    <property type="match status" value="1"/>
</dbReference>
<organism evidence="2 3">
    <name type="scientific">Basidiobolus ranarum</name>
    <dbReference type="NCBI Taxonomy" id="34480"/>
    <lineage>
        <taxon>Eukaryota</taxon>
        <taxon>Fungi</taxon>
        <taxon>Fungi incertae sedis</taxon>
        <taxon>Zoopagomycota</taxon>
        <taxon>Entomophthoromycotina</taxon>
        <taxon>Basidiobolomycetes</taxon>
        <taxon>Basidiobolales</taxon>
        <taxon>Basidiobolaceae</taxon>
        <taxon>Basidiobolus</taxon>
    </lineage>
</organism>
<dbReference type="InterPro" id="IPR039513">
    <property type="entry name" value="PL-6"/>
</dbReference>
<comment type="caution">
    <text evidence="2">The sequence shown here is derived from an EMBL/GenBank/DDBJ whole genome shotgun (WGS) entry which is preliminary data.</text>
</comment>
<evidence type="ECO:0000256" key="1">
    <source>
        <dbReference type="SAM" id="SignalP"/>
    </source>
</evidence>